<dbReference type="PANTHER" id="PTHR30469:SF38">
    <property type="entry name" value="HLYD FAMILY SECRETION PROTEIN"/>
    <property type="match status" value="1"/>
</dbReference>
<reference evidence="4" key="2">
    <citation type="journal article" date="2021" name="PeerJ">
        <title>Extensive microbial diversity within the chicken gut microbiome revealed by metagenomics and culture.</title>
        <authorList>
            <person name="Gilroy R."/>
            <person name="Ravi A."/>
            <person name="Getino M."/>
            <person name="Pursley I."/>
            <person name="Horton D.L."/>
            <person name="Alikhan N.F."/>
            <person name="Baker D."/>
            <person name="Gharbi K."/>
            <person name="Hall N."/>
            <person name="Watson M."/>
            <person name="Adriaenssens E.M."/>
            <person name="Foster-Nyarko E."/>
            <person name="Jarju S."/>
            <person name="Secka A."/>
            <person name="Antonio M."/>
            <person name="Oren A."/>
            <person name="Chaudhuri R.R."/>
            <person name="La Ragione R."/>
            <person name="Hildebrand F."/>
            <person name="Pallen M.J."/>
        </authorList>
    </citation>
    <scope>NUCLEOTIDE SEQUENCE</scope>
    <source>
        <strain evidence="4">10532</strain>
    </source>
</reference>
<feature type="domain" description="YknX-like C-terminal permuted SH3-like" evidence="3">
    <location>
        <begin position="235"/>
        <end position="300"/>
    </location>
</feature>
<dbReference type="PANTHER" id="PTHR30469">
    <property type="entry name" value="MULTIDRUG RESISTANCE PROTEIN MDTA"/>
    <property type="match status" value="1"/>
</dbReference>
<accession>A0A9D9HND6</accession>
<dbReference type="Gene3D" id="2.40.50.100">
    <property type="match status" value="1"/>
</dbReference>
<dbReference type="GO" id="GO:1990281">
    <property type="term" value="C:efflux pump complex"/>
    <property type="evidence" value="ECO:0007669"/>
    <property type="project" value="TreeGrafter"/>
</dbReference>
<evidence type="ECO:0000313" key="5">
    <source>
        <dbReference type="Proteomes" id="UP000823638"/>
    </source>
</evidence>
<evidence type="ECO:0000259" key="2">
    <source>
        <dbReference type="Pfam" id="PF25954"/>
    </source>
</evidence>
<proteinExistence type="inferred from homology"/>
<dbReference type="AlphaFoldDB" id="A0A9D9HND6"/>
<sequence length="305" mass="32087">MVLLALIAFFMLATIITNIKNSTASPKGVPVSKSTDQTARLEANTVTVSAKTIVPETIRSTVKINGEVESKSSINIYPDTSGKVTEIVKGLGASVKKGEIIAYVDPSKPGSAYAVNPVVSTVTGTVISMPVNPGDTVSTSTVIGAVGSLRDLKITVYVSEKYSGYLKKGLNAFVSFTSMPGEEFSAKVTSVSPVVNNSNRTVETVLELDKYDSRIKPGMFATVSLVIQEEDNSFVVPKSAIKTYNTDSTVFVIDENNTAKRVVVTTGISNDNDIQITSGLEEGMQVITAGSATEGSPVKVAGGNK</sequence>
<gene>
    <name evidence="4" type="ORF">IAA81_01550</name>
</gene>
<comment type="similarity">
    <text evidence="1">Belongs to the membrane fusion protein (MFP) (TC 8.A.1) family.</text>
</comment>
<dbReference type="Pfam" id="PF25954">
    <property type="entry name" value="Beta-barrel_RND_2"/>
    <property type="match status" value="1"/>
</dbReference>
<dbReference type="Gene3D" id="2.40.30.170">
    <property type="match status" value="1"/>
</dbReference>
<evidence type="ECO:0000313" key="4">
    <source>
        <dbReference type="EMBL" id="MBO8456895.1"/>
    </source>
</evidence>
<dbReference type="Gene3D" id="2.40.420.20">
    <property type="match status" value="1"/>
</dbReference>
<feature type="domain" description="CusB-like beta-barrel" evidence="2">
    <location>
        <begin position="154"/>
        <end position="226"/>
    </location>
</feature>
<comment type="caution">
    <text evidence="4">The sequence shown here is derived from an EMBL/GenBank/DDBJ whole genome shotgun (WGS) entry which is preliminary data.</text>
</comment>
<dbReference type="SUPFAM" id="SSF111369">
    <property type="entry name" value="HlyD-like secretion proteins"/>
    <property type="match status" value="1"/>
</dbReference>
<dbReference type="InterPro" id="IPR006143">
    <property type="entry name" value="RND_pump_MFP"/>
</dbReference>
<organism evidence="4 5">
    <name type="scientific">Candidatus Gallitreponema excrementavium</name>
    <dbReference type="NCBI Taxonomy" id="2840840"/>
    <lineage>
        <taxon>Bacteria</taxon>
        <taxon>Pseudomonadati</taxon>
        <taxon>Spirochaetota</taxon>
        <taxon>Spirochaetia</taxon>
        <taxon>Spirochaetales</taxon>
        <taxon>Candidatus Gallitreponema</taxon>
    </lineage>
</organism>
<dbReference type="InterPro" id="IPR058637">
    <property type="entry name" value="YknX-like_C"/>
</dbReference>
<name>A0A9D9HND6_9SPIR</name>
<dbReference type="Proteomes" id="UP000823638">
    <property type="component" value="Unassembled WGS sequence"/>
</dbReference>
<dbReference type="Pfam" id="PF25989">
    <property type="entry name" value="YknX_C"/>
    <property type="match status" value="1"/>
</dbReference>
<dbReference type="InterPro" id="IPR058792">
    <property type="entry name" value="Beta-barrel_RND_2"/>
</dbReference>
<dbReference type="EMBL" id="JADIMM010000023">
    <property type="protein sequence ID" value="MBO8456895.1"/>
    <property type="molecule type" value="Genomic_DNA"/>
</dbReference>
<evidence type="ECO:0000256" key="1">
    <source>
        <dbReference type="ARBA" id="ARBA00009477"/>
    </source>
</evidence>
<evidence type="ECO:0000259" key="3">
    <source>
        <dbReference type="Pfam" id="PF25989"/>
    </source>
</evidence>
<reference evidence="4" key="1">
    <citation type="submission" date="2020-10" db="EMBL/GenBank/DDBJ databases">
        <authorList>
            <person name="Gilroy R."/>
        </authorList>
    </citation>
    <scope>NUCLEOTIDE SEQUENCE</scope>
    <source>
        <strain evidence="4">10532</strain>
    </source>
</reference>
<dbReference type="GO" id="GO:0015562">
    <property type="term" value="F:efflux transmembrane transporter activity"/>
    <property type="evidence" value="ECO:0007669"/>
    <property type="project" value="TreeGrafter"/>
</dbReference>
<protein>
    <submittedName>
        <fullName evidence="4">Efflux RND transporter periplasmic adaptor subunit</fullName>
    </submittedName>
</protein>
<dbReference type="NCBIfam" id="TIGR01730">
    <property type="entry name" value="RND_mfp"/>
    <property type="match status" value="1"/>
</dbReference>